<evidence type="ECO:0000256" key="1">
    <source>
        <dbReference type="SAM" id="SignalP"/>
    </source>
</evidence>
<dbReference type="Proteomes" id="UP001596056">
    <property type="component" value="Unassembled WGS sequence"/>
</dbReference>
<organism evidence="2 3">
    <name type="scientific">Rubellimicrobium aerolatum</name>
    <dbReference type="NCBI Taxonomy" id="490979"/>
    <lineage>
        <taxon>Bacteria</taxon>
        <taxon>Pseudomonadati</taxon>
        <taxon>Pseudomonadota</taxon>
        <taxon>Alphaproteobacteria</taxon>
        <taxon>Rhodobacterales</taxon>
        <taxon>Roseobacteraceae</taxon>
        <taxon>Rubellimicrobium</taxon>
    </lineage>
</organism>
<feature type="chain" id="PRO_5045731882" description="Copper chaperone PCu(A)C" evidence="1">
    <location>
        <begin position="25"/>
        <end position="131"/>
    </location>
</feature>
<protein>
    <recommendedName>
        <fullName evidence="4">Copper chaperone PCu(A)C</fullName>
    </recommendedName>
</protein>
<name>A0ABW0SBV6_9RHOB</name>
<evidence type="ECO:0008006" key="4">
    <source>
        <dbReference type="Google" id="ProtNLM"/>
    </source>
</evidence>
<evidence type="ECO:0000313" key="3">
    <source>
        <dbReference type="Proteomes" id="UP001596056"/>
    </source>
</evidence>
<dbReference type="RefSeq" id="WP_209839878.1">
    <property type="nucleotide sequence ID" value="NZ_JAGGJP010000006.1"/>
</dbReference>
<evidence type="ECO:0000313" key="2">
    <source>
        <dbReference type="EMBL" id="MFC5566316.1"/>
    </source>
</evidence>
<accession>A0ABW0SBV6</accession>
<gene>
    <name evidence="2" type="ORF">ACFPOC_07760</name>
</gene>
<comment type="caution">
    <text evidence="2">The sequence shown here is derived from an EMBL/GenBank/DDBJ whole genome shotgun (WGS) entry which is preliminary data.</text>
</comment>
<dbReference type="EMBL" id="JBHSNA010000005">
    <property type="protein sequence ID" value="MFC5566316.1"/>
    <property type="molecule type" value="Genomic_DNA"/>
</dbReference>
<keyword evidence="3" id="KW-1185">Reference proteome</keyword>
<proteinExistence type="predicted"/>
<sequence length="131" mass="13790">MPPRLRAPRLLGAAFLLIPLAAFAGEGYVEGGRTAWAWGSTSTAFVELSPGEDHPADVVFTNRLTHGNSIQMDFVLEIDGMRVGVAVVNGVGEAPDVVTVRPPAGFVAEPATIEVDEGEVGRIRILPALLS</sequence>
<keyword evidence="1" id="KW-0732">Signal</keyword>
<reference evidence="3" key="1">
    <citation type="journal article" date="2019" name="Int. J. Syst. Evol. Microbiol.">
        <title>The Global Catalogue of Microorganisms (GCM) 10K type strain sequencing project: providing services to taxonomists for standard genome sequencing and annotation.</title>
        <authorList>
            <consortium name="The Broad Institute Genomics Platform"/>
            <consortium name="The Broad Institute Genome Sequencing Center for Infectious Disease"/>
            <person name="Wu L."/>
            <person name="Ma J."/>
        </authorList>
    </citation>
    <scope>NUCLEOTIDE SEQUENCE [LARGE SCALE GENOMIC DNA]</scope>
    <source>
        <strain evidence="3">KACC 11588</strain>
    </source>
</reference>
<feature type="signal peptide" evidence="1">
    <location>
        <begin position="1"/>
        <end position="24"/>
    </location>
</feature>